<dbReference type="PROSITE" id="PS50005">
    <property type="entry name" value="TPR"/>
    <property type="match status" value="1"/>
</dbReference>
<dbReference type="EMBL" id="CP134050">
    <property type="protein sequence ID" value="WNC13536.1"/>
    <property type="molecule type" value="Genomic_DNA"/>
</dbReference>
<evidence type="ECO:0008006" key="4">
    <source>
        <dbReference type="Google" id="ProtNLM"/>
    </source>
</evidence>
<accession>A0ABY9T2T4</accession>
<proteinExistence type="predicted"/>
<sequence length="67" mass="7818">MLWSATRKLELEWHETALDLLENEPPWAYGLFVLSKCRYAAGDYEEALRSYQEAIGPDPDLAEEDYH</sequence>
<dbReference type="SUPFAM" id="SSF48452">
    <property type="entry name" value="TPR-like"/>
    <property type="match status" value="1"/>
</dbReference>
<evidence type="ECO:0000256" key="1">
    <source>
        <dbReference type="PROSITE-ProRule" id="PRU00339"/>
    </source>
</evidence>
<dbReference type="Proteomes" id="UP001256827">
    <property type="component" value="Chromosome"/>
</dbReference>
<keyword evidence="1" id="KW-0802">TPR repeat</keyword>
<dbReference type="InterPro" id="IPR011990">
    <property type="entry name" value="TPR-like_helical_dom_sf"/>
</dbReference>
<dbReference type="Gene3D" id="1.25.40.10">
    <property type="entry name" value="Tetratricopeptide repeat domain"/>
    <property type="match status" value="1"/>
</dbReference>
<evidence type="ECO:0000313" key="3">
    <source>
        <dbReference type="Proteomes" id="UP001256827"/>
    </source>
</evidence>
<dbReference type="InterPro" id="IPR019734">
    <property type="entry name" value="TPR_rpt"/>
</dbReference>
<feature type="repeat" description="TPR" evidence="1">
    <location>
        <begin position="28"/>
        <end position="61"/>
    </location>
</feature>
<dbReference type="RefSeq" id="WP_310765070.1">
    <property type="nucleotide sequence ID" value="NZ_CP134050.1"/>
</dbReference>
<evidence type="ECO:0000313" key="2">
    <source>
        <dbReference type="EMBL" id="WNC13536.1"/>
    </source>
</evidence>
<reference evidence="2 3" key="1">
    <citation type="submission" date="2023-09" db="EMBL/GenBank/DDBJ databases">
        <title>Complete Genome and Methylome dissection of Bacillus brevis NEB573 original source of BbsI restriction endonuclease.</title>
        <authorList>
            <person name="Fomenkov A."/>
            <person name="Roberts R.D."/>
        </authorList>
    </citation>
    <scope>NUCLEOTIDE SEQUENCE [LARGE SCALE GENOMIC DNA]</scope>
    <source>
        <strain evidence="2 3">NEB573</strain>
    </source>
</reference>
<keyword evidence="3" id="KW-1185">Reference proteome</keyword>
<protein>
    <recommendedName>
        <fullName evidence="4">Tetratricopeptide repeat protein</fullName>
    </recommendedName>
</protein>
<gene>
    <name evidence="2" type="ORF">RGB73_23005</name>
</gene>
<name>A0ABY9T2T4_BREBE</name>
<organism evidence="2 3">
    <name type="scientific">Brevibacillus brevis</name>
    <name type="common">Bacillus brevis</name>
    <dbReference type="NCBI Taxonomy" id="1393"/>
    <lineage>
        <taxon>Bacteria</taxon>
        <taxon>Bacillati</taxon>
        <taxon>Bacillota</taxon>
        <taxon>Bacilli</taxon>
        <taxon>Bacillales</taxon>
        <taxon>Paenibacillaceae</taxon>
        <taxon>Brevibacillus</taxon>
    </lineage>
</organism>